<keyword evidence="9" id="KW-1185">Reference proteome</keyword>
<feature type="transmembrane region" description="Helical" evidence="6">
    <location>
        <begin position="86"/>
        <end position="106"/>
    </location>
</feature>
<evidence type="ECO:0000256" key="1">
    <source>
        <dbReference type="ARBA" id="ARBA00004651"/>
    </source>
</evidence>
<dbReference type="EMBL" id="VTEU01000004">
    <property type="protein sequence ID" value="TYS58687.1"/>
    <property type="molecule type" value="Genomic_DNA"/>
</dbReference>
<dbReference type="EMBL" id="CP020880">
    <property type="protein sequence ID" value="ART75312.1"/>
    <property type="molecule type" value="Genomic_DNA"/>
</dbReference>
<dbReference type="PIRSF" id="PIRSF035875">
    <property type="entry name" value="RNase_BN"/>
    <property type="match status" value="1"/>
</dbReference>
<dbReference type="PANTHER" id="PTHR30213">
    <property type="entry name" value="INNER MEMBRANE PROTEIN YHJD"/>
    <property type="match status" value="1"/>
</dbReference>
<feature type="transmembrane region" description="Helical" evidence="6">
    <location>
        <begin position="26"/>
        <end position="48"/>
    </location>
</feature>
<keyword evidence="4 6" id="KW-1133">Transmembrane helix</keyword>
<dbReference type="Pfam" id="PF03631">
    <property type="entry name" value="Virul_fac_BrkB"/>
    <property type="match status" value="1"/>
</dbReference>
<evidence type="ECO:0000256" key="3">
    <source>
        <dbReference type="ARBA" id="ARBA00022692"/>
    </source>
</evidence>
<dbReference type="PANTHER" id="PTHR30213:SF0">
    <property type="entry name" value="UPF0761 MEMBRANE PROTEIN YIHY"/>
    <property type="match status" value="1"/>
</dbReference>
<feature type="transmembrane region" description="Helical" evidence="6">
    <location>
        <begin position="203"/>
        <end position="225"/>
    </location>
</feature>
<evidence type="ECO:0000313" key="8">
    <source>
        <dbReference type="EMBL" id="TYS58687.1"/>
    </source>
</evidence>
<dbReference type="KEGG" id="bhk:B4U37_04310"/>
<dbReference type="AlphaFoldDB" id="A0A1Y0CJE5"/>
<feature type="transmembrane region" description="Helical" evidence="6">
    <location>
        <begin position="237"/>
        <end position="265"/>
    </location>
</feature>
<reference evidence="8 10" key="2">
    <citation type="submission" date="2019-08" db="EMBL/GenBank/DDBJ databases">
        <title>Bacillus genomes from the desert of Cuatro Cienegas, Coahuila.</title>
        <authorList>
            <person name="Olmedo-Alvarez G."/>
        </authorList>
    </citation>
    <scope>NUCLEOTIDE SEQUENCE [LARGE SCALE GENOMIC DNA]</scope>
    <source>
        <strain evidence="8 10">CH88_3T</strain>
    </source>
</reference>
<dbReference type="RefSeq" id="WP_088017238.1">
    <property type="nucleotide sequence ID" value="NZ_CP020880.1"/>
</dbReference>
<dbReference type="InterPro" id="IPR017039">
    <property type="entry name" value="Virul_fac_BrkB"/>
</dbReference>
<evidence type="ECO:0000256" key="6">
    <source>
        <dbReference type="SAM" id="Phobius"/>
    </source>
</evidence>
<gene>
    <name evidence="7" type="ORF">B4U37_04310</name>
    <name evidence="8" type="ORF">FZC74_12875</name>
</gene>
<evidence type="ECO:0000313" key="9">
    <source>
        <dbReference type="Proteomes" id="UP000195573"/>
    </source>
</evidence>
<accession>A0A1Y0CJE5</accession>
<feature type="transmembrane region" description="Helical" evidence="6">
    <location>
        <begin position="169"/>
        <end position="191"/>
    </location>
</feature>
<evidence type="ECO:0000313" key="10">
    <source>
        <dbReference type="Proteomes" id="UP000323393"/>
    </source>
</evidence>
<reference evidence="7 9" key="1">
    <citation type="submission" date="2017-04" db="EMBL/GenBank/DDBJ databases">
        <title>Complete Genome Sequence of the Bacillus horikoshii 20a strain from Cuatro Cienegas, Coahuila, Mexico.</title>
        <authorList>
            <person name="Zarza E."/>
            <person name="Alcaraz L.D."/>
            <person name="Aguilar-Salinas B."/>
            <person name="Islas A."/>
            <person name="Olmedo-Alvarez G."/>
        </authorList>
    </citation>
    <scope>NUCLEOTIDE SEQUENCE [LARGE SCALE GENOMIC DNA]</scope>
    <source>
        <strain evidence="7 9">20a</strain>
    </source>
</reference>
<name>A0A1Y0CJE5_9BACI</name>
<protein>
    <submittedName>
        <fullName evidence="7">Ribonuclease</fullName>
    </submittedName>
    <submittedName>
        <fullName evidence="8">YihY/virulence factor BrkB family protein</fullName>
    </submittedName>
</protein>
<feature type="transmembrane region" description="Helical" evidence="6">
    <location>
        <begin position="127"/>
        <end position="149"/>
    </location>
</feature>
<dbReference type="NCBIfam" id="TIGR00765">
    <property type="entry name" value="yihY_not_rbn"/>
    <property type="match status" value="1"/>
</dbReference>
<sequence>MGILRFGKQLFHRLDRNEALGMSAELAYFFLLSLFPFLIFLLTLIAYVPITQEDVLGVIHQYAPGDTMLLIESNVSRILNEQRGDLLSFGIIATIWFASNGINAIVRAFNRAFDVNENRHFFIVRGTAILLTLAMVFVIIVALLLPVFGREIGLFIFSSYGLSEEFLTIWNTIRWGVSFVILFFVFTCLYLAAPNIRLHLKDVLAGSFFATIGWMSVSVLFSYYVSNFGNYTAMYGSLGGIIVLLVWFYLSGLMIIIGGEINAILLQWKKSFVR</sequence>
<dbReference type="GeneID" id="96737651"/>
<dbReference type="Proteomes" id="UP000195573">
    <property type="component" value="Chromosome"/>
</dbReference>
<evidence type="ECO:0000313" key="7">
    <source>
        <dbReference type="EMBL" id="ART75312.1"/>
    </source>
</evidence>
<keyword evidence="5 6" id="KW-0472">Membrane</keyword>
<keyword evidence="3 6" id="KW-0812">Transmembrane</keyword>
<keyword evidence="2" id="KW-1003">Cell membrane</keyword>
<evidence type="ECO:0000256" key="2">
    <source>
        <dbReference type="ARBA" id="ARBA00022475"/>
    </source>
</evidence>
<evidence type="ECO:0000256" key="5">
    <source>
        <dbReference type="ARBA" id="ARBA00023136"/>
    </source>
</evidence>
<comment type="subcellular location">
    <subcellularLocation>
        <location evidence="1">Cell membrane</location>
        <topology evidence="1">Multi-pass membrane protein</topology>
    </subcellularLocation>
</comment>
<dbReference type="GO" id="GO:0005886">
    <property type="term" value="C:plasma membrane"/>
    <property type="evidence" value="ECO:0007669"/>
    <property type="project" value="UniProtKB-SubCell"/>
</dbReference>
<evidence type="ECO:0000256" key="4">
    <source>
        <dbReference type="ARBA" id="ARBA00022989"/>
    </source>
</evidence>
<dbReference type="Proteomes" id="UP000323393">
    <property type="component" value="Unassembled WGS sequence"/>
</dbReference>
<organism evidence="8 10">
    <name type="scientific">Sutcliffiella horikoshii</name>
    <dbReference type="NCBI Taxonomy" id="79883"/>
    <lineage>
        <taxon>Bacteria</taxon>
        <taxon>Bacillati</taxon>
        <taxon>Bacillota</taxon>
        <taxon>Bacilli</taxon>
        <taxon>Bacillales</taxon>
        <taxon>Bacillaceae</taxon>
        <taxon>Sutcliffiella</taxon>
    </lineage>
</organism>
<proteinExistence type="predicted"/>